<dbReference type="OrthoDB" id="6431693at2759"/>
<comment type="caution">
    <text evidence="2">The sequence shown here is derived from an EMBL/GenBank/DDBJ whole genome shotgun (WGS) entry which is preliminary data.</text>
</comment>
<sequence length="227" mass="26451">MQEESKPSVVTPTYQQKGSLSTFRGTPEEDHLKWLKEYDRVTKLNNWDDMMRASLIFISSLMALRSSADEQLKSRSQRSGEITQSYIQSVLNQEVNPLKTDDEKVSKLMKGIAEDIYGALLTKEINTPADFIKWCNYIEDMKQERIRRRFERLPNVAHVAAMENEPDFVSVIRRIVQEEFHRMISQTREPILYSEPYPQTQLLKEVVQDEIKKALAPVSVNRAEIQQ</sequence>
<reference evidence="2" key="1">
    <citation type="submission" date="2020-07" db="EMBL/GenBank/DDBJ databases">
        <title>Multicomponent nature underlies the extraordinary mechanical properties of spider dragline silk.</title>
        <authorList>
            <person name="Kono N."/>
            <person name="Nakamura H."/>
            <person name="Mori M."/>
            <person name="Yoshida Y."/>
            <person name="Ohtoshi R."/>
            <person name="Malay A.D."/>
            <person name="Moran D.A.P."/>
            <person name="Tomita M."/>
            <person name="Numata K."/>
            <person name="Arakawa K."/>
        </authorList>
    </citation>
    <scope>NUCLEOTIDE SEQUENCE</scope>
</reference>
<evidence type="ECO:0000313" key="3">
    <source>
        <dbReference type="Proteomes" id="UP000887116"/>
    </source>
</evidence>
<feature type="compositionally biased region" description="Polar residues" evidence="1">
    <location>
        <begin position="8"/>
        <end position="24"/>
    </location>
</feature>
<gene>
    <name evidence="2" type="primary">AVEN_20393_1</name>
    <name evidence="2" type="ORF">TNCT_382271</name>
</gene>
<keyword evidence="3" id="KW-1185">Reference proteome</keyword>
<protein>
    <submittedName>
        <fullName evidence="2">Retrotrans_gag domain-containing protein</fullName>
    </submittedName>
</protein>
<dbReference type="EMBL" id="BMAO01034521">
    <property type="protein sequence ID" value="GFQ97172.1"/>
    <property type="molecule type" value="Genomic_DNA"/>
</dbReference>
<organism evidence="2 3">
    <name type="scientific">Trichonephila clavata</name>
    <name type="common">Joro spider</name>
    <name type="synonym">Nephila clavata</name>
    <dbReference type="NCBI Taxonomy" id="2740835"/>
    <lineage>
        <taxon>Eukaryota</taxon>
        <taxon>Metazoa</taxon>
        <taxon>Ecdysozoa</taxon>
        <taxon>Arthropoda</taxon>
        <taxon>Chelicerata</taxon>
        <taxon>Arachnida</taxon>
        <taxon>Araneae</taxon>
        <taxon>Araneomorphae</taxon>
        <taxon>Entelegynae</taxon>
        <taxon>Araneoidea</taxon>
        <taxon>Nephilidae</taxon>
        <taxon>Trichonephila</taxon>
    </lineage>
</organism>
<evidence type="ECO:0000256" key="1">
    <source>
        <dbReference type="SAM" id="MobiDB-lite"/>
    </source>
</evidence>
<dbReference type="Proteomes" id="UP000887116">
    <property type="component" value="Unassembled WGS sequence"/>
</dbReference>
<dbReference type="AlphaFoldDB" id="A0A8X6IM80"/>
<feature type="region of interest" description="Disordered" evidence="1">
    <location>
        <begin position="1"/>
        <end position="24"/>
    </location>
</feature>
<accession>A0A8X6IM80</accession>
<proteinExistence type="predicted"/>
<name>A0A8X6IM80_TRICU</name>
<evidence type="ECO:0000313" key="2">
    <source>
        <dbReference type="EMBL" id="GFQ97172.1"/>
    </source>
</evidence>